<dbReference type="Gene3D" id="3.40.1670.10">
    <property type="entry name" value="UbiD C-terminal domain-like"/>
    <property type="match status" value="2"/>
</dbReference>
<evidence type="ECO:0000256" key="1">
    <source>
        <dbReference type="ARBA" id="ARBA00010021"/>
    </source>
</evidence>
<accession>A0A0P1LVL1</accession>
<dbReference type="SUPFAM" id="SSF143968">
    <property type="entry name" value="UbiD C-terminal domain-like"/>
    <property type="match status" value="2"/>
</dbReference>
<accession>A0A0P1P6I4</accession>
<dbReference type="InterPro" id="IPR002830">
    <property type="entry name" value="UbiD"/>
</dbReference>
<dbReference type="Proteomes" id="UP000182011">
    <property type="component" value="Unassembled WGS sequence"/>
</dbReference>
<reference evidence="6" key="1">
    <citation type="submission" date="2015-11" db="EMBL/GenBank/DDBJ databases">
        <authorList>
            <person name="Varghese N."/>
        </authorList>
    </citation>
    <scope>NUCLEOTIDE SEQUENCE [LARGE SCALE GENOMIC DNA]</scope>
</reference>
<evidence type="ECO:0000259" key="4">
    <source>
        <dbReference type="Pfam" id="PF20696"/>
    </source>
</evidence>
<organism evidence="5 6">
    <name type="scientific">Candidatus Kryptonium thompsonii</name>
    <dbReference type="NCBI Taxonomy" id="1633631"/>
    <lineage>
        <taxon>Bacteria</taxon>
        <taxon>Pseudomonadati</taxon>
        <taxon>Candidatus Kryptoniota</taxon>
        <taxon>Candidatus Kryptonium</taxon>
    </lineage>
</organism>
<feature type="domain" description="3-octaprenyl-4-hydroxybenzoate carboxy-lyase-like C-terminal" evidence="4">
    <location>
        <begin position="476"/>
        <end position="560"/>
    </location>
</feature>
<evidence type="ECO:0000259" key="3">
    <source>
        <dbReference type="Pfam" id="PF20695"/>
    </source>
</evidence>
<dbReference type="GO" id="GO:0005737">
    <property type="term" value="C:cytoplasm"/>
    <property type="evidence" value="ECO:0007669"/>
    <property type="project" value="TreeGrafter"/>
</dbReference>
<dbReference type="PANTHER" id="PTHR30108">
    <property type="entry name" value="3-OCTAPRENYL-4-HYDROXYBENZOATE CARBOXY-LYASE-RELATED"/>
    <property type="match status" value="1"/>
</dbReference>
<protein>
    <submittedName>
        <fullName evidence="5">4-hydroxy-3-polyprenylbenzoate decarboxylase</fullName>
    </submittedName>
</protein>
<dbReference type="GO" id="GO:0016831">
    <property type="term" value="F:carboxy-lyase activity"/>
    <property type="evidence" value="ECO:0007669"/>
    <property type="project" value="InterPro"/>
</dbReference>
<dbReference type="NCBIfam" id="TIGR03701">
    <property type="entry name" value="mena_SCO4490"/>
    <property type="match status" value="1"/>
</dbReference>
<dbReference type="Pfam" id="PF20696">
    <property type="entry name" value="UbiD_C"/>
    <property type="match status" value="2"/>
</dbReference>
<dbReference type="AlphaFoldDB" id="A0A0P1P6I4"/>
<dbReference type="SUPFAM" id="SSF50475">
    <property type="entry name" value="FMN-binding split barrel"/>
    <property type="match status" value="1"/>
</dbReference>
<dbReference type="InterPro" id="IPR048304">
    <property type="entry name" value="UbiD_Rift_dom"/>
</dbReference>
<name>A0A0P1P6I4_9BACT</name>
<feature type="domain" description="3-octaprenyl-4-hydroxybenzoate carboxy-lyase-like Rift-related" evidence="2">
    <location>
        <begin position="116"/>
        <end position="312"/>
    </location>
</feature>
<dbReference type="NCBIfam" id="TIGR00148">
    <property type="entry name" value="UbiD family decarboxylase"/>
    <property type="match status" value="1"/>
</dbReference>
<dbReference type="InterPro" id="IPR049381">
    <property type="entry name" value="UbiD-like_C"/>
</dbReference>
<dbReference type="EMBL" id="FAOP01000003">
    <property type="protein sequence ID" value="CUU03150.1"/>
    <property type="molecule type" value="Genomic_DNA"/>
</dbReference>
<dbReference type="PANTHER" id="PTHR30108:SF7">
    <property type="entry name" value="3-POLYPRENYL-4-HYDROXYBENZOATE DECARBOXYLASE"/>
    <property type="match status" value="1"/>
</dbReference>
<accession>A0A0S4MVU5</accession>
<gene>
    <name evidence="5" type="ORF">JGI4_00709</name>
</gene>
<accession>A0A0P1LN92</accession>
<dbReference type="Pfam" id="PF20695">
    <property type="entry name" value="UbiD_N"/>
    <property type="match status" value="1"/>
</dbReference>
<sequence>MPSDLRTFIKLLKEEGEIKEIHAEVSTELEITEIADRVVKSGGPAILFKNVDGSKFPVVMNLFGTYERVKLAIGNEPTETFEWLVQFLTEKPSPKNFLKNRKYIFKLFESLKPKVVKTAPVQEIVNLNPNLFEIPALKCWPKDGGKFITLPLVITHDPETGKRNVGMYRIQIYDEKTAGLHWQSHKTGAYHYWKAEKLNKPLPVAIAIGGHPALIFSAITPLPPNFDELMFASYLLGEKIRLVKAKTIPMLVPADAEFVIEGYAYPNERRIEGPFGDHFGYYSLSEPFPVLHVTAITYRKDAIYPATIVGKPPMEDAWIGKAISEIFFPIIKMQLPEIVQMHLSIEAGFHNLGVISVESYFPRQAVKAMMGIWGLGQLSLTKVLIAVDKTINPKDLESVAIEVLKWVDFSQDLIFIRDAHTDTLDVAGPLTDHGSKLGIDATPKKERKPFEIEKITLPELKGKGEIIDELRPVDGILVVKIKKDKPFKAREIANEIWKLDTDKKVRIMFIVDEEINIHDKTELIWGLFTRFDPERDIFFDERSLNYRVMPNFGTRMAIDCTRKFQEEGHFKPWLEIIKMDEQIKERVTQRWEEYGL</sequence>
<proteinExistence type="inferred from homology"/>
<feature type="domain" description="3-octaprenyl-4-hydroxybenzoate carboxy-lyase-like C-terminal" evidence="4">
    <location>
        <begin position="318"/>
        <end position="441"/>
    </location>
</feature>
<accession>A0A0P1LB99</accession>
<evidence type="ECO:0000313" key="5">
    <source>
        <dbReference type="EMBL" id="CUU03150.1"/>
    </source>
</evidence>
<dbReference type="InterPro" id="IPR022390">
    <property type="entry name" value="HBDC"/>
</dbReference>
<accession>A0A0P1L6Y0</accession>
<dbReference type="InterPro" id="IPR049383">
    <property type="entry name" value="UbiD-like_N"/>
</dbReference>
<dbReference type="RefSeq" id="WP_159420962.1">
    <property type="nucleotide sequence ID" value="NZ_CZVJ01000001.1"/>
</dbReference>
<dbReference type="Pfam" id="PF01977">
    <property type="entry name" value="UbiD"/>
    <property type="match status" value="1"/>
</dbReference>
<evidence type="ECO:0000259" key="2">
    <source>
        <dbReference type="Pfam" id="PF01977"/>
    </source>
</evidence>
<feature type="domain" description="3-octaprenyl-4-hydroxybenzoate carboxy-lyase-like N-terminal" evidence="3">
    <location>
        <begin position="9"/>
        <end position="86"/>
    </location>
</feature>
<comment type="similarity">
    <text evidence="1">Belongs to the UbiD family.</text>
</comment>
<dbReference type="STRING" id="1633631.GCA_001442925_00709"/>
<evidence type="ECO:0000313" key="6">
    <source>
        <dbReference type="Proteomes" id="UP000182011"/>
    </source>
</evidence>